<dbReference type="STRING" id="1396821.SAMN05444515_101466"/>
<dbReference type="Pfam" id="PF13749">
    <property type="entry name" value="HATPase_c_4"/>
    <property type="match status" value="1"/>
</dbReference>
<dbReference type="InterPro" id="IPR049514">
    <property type="entry name" value="Fic-like_C"/>
</dbReference>
<keyword evidence="2" id="KW-0378">Hydrolase</keyword>
<dbReference type="GO" id="GO:0004386">
    <property type="term" value="F:helicase activity"/>
    <property type="evidence" value="ECO:0007669"/>
    <property type="project" value="UniProtKB-KW"/>
</dbReference>
<dbReference type="AlphaFoldDB" id="A0A1H7G7T9"/>
<organism evidence="2 3">
    <name type="scientific">Ectothiorhodospira marina</name>
    <dbReference type="NCBI Taxonomy" id="1396821"/>
    <lineage>
        <taxon>Bacteria</taxon>
        <taxon>Pseudomonadati</taxon>
        <taxon>Pseudomonadota</taxon>
        <taxon>Gammaproteobacteria</taxon>
        <taxon>Chromatiales</taxon>
        <taxon>Ectothiorhodospiraceae</taxon>
        <taxon>Ectothiorhodospira</taxon>
    </lineage>
</organism>
<keyword evidence="2" id="KW-0347">Helicase</keyword>
<dbReference type="PANTHER" id="PTHR30595:SF6">
    <property type="entry name" value="SCHLAFEN ALBA-2 DOMAIN-CONTAINING PROTEIN"/>
    <property type="match status" value="1"/>
</dbReference>
<reference evidence="3" key="1">
    <citation type="submission" date="2016-10" db="EMBL/GenBank/DDBJ databases">
        <authorList>
            <person name="Varghese N."/>
            <person name="Submissions S."/>
        </authorList>
    </citation>
    <scope>NUCLEOTIDE SEQUENCE [LARGE SCALE GENOMIC DNA]</scope>
    <source>
        <strain evidence="3">DSM 241</strain>
    </source>
</reference>
<keyword evidence="2" id="KW-0067">ATP-binding</keyword>
<dbReference type="Proteomes" id="UP000199256">
    <property type="component" value="Unassembled WGS sequence"/>
</dbReference>
<proteinExistence type="predicted"/>
<feature type="domain" description="Filamentation induced by cAMP protein Fic-like C-terminal" evidence="1">
    <location>
        <begin position="220"/>
        <end position="278"/>
    </location>
</feature>
<name>A0A1H7G7T9_9GAMM</name>
<gene>
    <name evidence="2" type="ORF">SAMN05444515_101466</name>
</gene>
<evidence type="ECO:0000259" key="1">
    <source>
        <dbReference type="Pfam" id="PF21247"/>
    </source>
</evidence>
<keyword evidence="2" id="KW-0547">Nucleotide-binding</keyword>
<evidence type="ECO:0000313" key="2">
    <source>
        <dbReference type="EMBL" id="SEK34396.1"/>
    </source>
</evidence>
<sequence length="295" mass="33405">MPYQGRLVPSVGGILLFGRERQWHFADAWVQCGRFRGTDKIDIFDQTDIHEPLPQAANSIELFLKKHAFKSAEFGAMRRRDVWSIPLTMLREAVVNALVHCDYSQQGSPIRIAFFDDRIEIESPGLLMPGMTIDEMKRGVSMIRNPVIARVFRELGLIEQWGSGVKRIFAEAAAQGLPEPHIEEIANRIRMSVWLAAPVVAPENASVTQSVTQSDAFLPMLQLLREGPQSSGELRQHLELRHRAHFRRHYLVPALQLRLIEMTLPETPNSRLQQYCLTAKGQQYLKGLKGDSASS</sequence>
<dbReference type="InterPro" id="IPR038475">
    <property type="entry name" value="RecG_C_sf"/>
</dbReference>
<keyword evidence="3" id="KW-1185">Reference proteome</keyword>
<protein>
    <submittedName>
        <fullName evidence="2">ATP-dependent DNA helicase RecG</fullName>
    </submittedName>
</protein>
<evidence type="ECO:0000313" key="3">
    <source>
        <dbReference type="Proteomes" id="UP000199256"/>
    </source>
</evidence>
<dbReference type="EMBL" id="FOAA01000001">
    <property type="protein sequence ID" value="SEK34396.1"/>
    <property type="molecule type" value="Genomic_DNA"/>
</dbReference>
<accession>A0A1H7G7T9</accession>
<dbReference type="Pfam" id="PF21247">
    <property type="entry name" value="Fic-like_C"/>
    <property type="match status" value="1"/>
</dbReference>
<dbReference type="Gene3D" id="3.30.565.60">
    <property type="match status" value="1"/>
</dbReference>
<dbReference type="PANTHER" id="PTHR30595">
    <property type="entry name" value="GLPR-RELATED TRANSCRIPTIONAL REPRESSOR"/>
    <property type="match status" value="1"/>
</dbReference>